<dbReference type="SMART" id="SM00421">
    <property type="entry name" value="HTH_LUXR"/>
    <property type="match status" value="1"/>
</dbReference>
<dbReference type="CDD" id="cd06170">
    <property type="entry name" value="LuxR_C_like"/>
    <property type="match status" value="1"/>
</dbReference>
<accession>A0ABQ3XX98</accession>
<sequence>MKSSIRTLAVVSGNAIIRGGLSRVLAGAPGVVVKHEVDSITSGRLRADPADLLVADLHEQRGSRMGPRFWTLLPPESRVIALVRAEDPPGLLAALQGGVRALLTRDTPAGELLVALQTVRHGGVHVCDQLVGPLLAQTSSERAAREPHLANREIETLRWVAEGLTHEQISRRMGLTEATVSTYVKRIRTKLNAGNKAELTRRAIELGYVTAH</sequence>
<dbReference type="InterPro" id="IPR016032">
    <property type="entry name" value="Sig_transdc_resp-reg_C-effctor"/>
</dbReference>
<dbReference type="SUPFAM" id="SSF46894">
    <property type="entry name" value="C-terminal effector domain of the bipartite response regulators"/>
    <property type="match status" value="1"/>
</dbReference>
<dbReference type="Pfam" id="PF00196">
    <property type="entry name" value="GerE"/>
    <property type="match status" value="1"/>
</dbReference>
<evidence type="ECO:0000313" key="5">
    <source>
        <dbReference type="EMBL" id="GID72376.1"/>
    </source>
</evidence>
<dbReference type="PROSITE" id="PS50043">
    <property type="entry name" value="HTH_LUXR_2"/>
    <property type="match status" value="1"/>
</dbReference>
<dbReference type="Proteomes" id="UP000609879">
    <property type="component" value="Unassembled WGS sequence"/>
</dbReference>
<protein>
    <submittedName>
        <fullName evidence="5">DNA-binding response regulator</fullName>
    </submittedName>
</protein>
<keyword evidence="1" id="KW-0805">Transcription regulation</keyword>
<comment type="caution">
    <text evidence="5">The sequence shown here is derived from an EMBL/GenBank/DDBJ whole genome shotgun (WGS) entry which is preliminary data.</text>
</comment>
<dbReference type="PRINTS" id="PR00038">
    <property type="entry name" value="HTHLUXR"/>
</dbReference>
<reference evidence="5 6" key="1">
    <citation type="submission" date="2021-01" db="EMBL/GenBank/DDBJ databases">
        <title>Whole genome shotgun sequence of Actinoplanes deccanensis NBRC 13994.</title>
        <authorList>
            <person name="Komaki H."/>
            <person name="Tamura T."/>
        </authorList>
    </citation>
    <scope>NUCLEOTIDE SEQUENCE [LARGE SCALE GENOMIC DNA]</scope>
    <source>
        <strain evidence="5 6">NBRC 13994</strain>
    </source>
</reference>
<dbReference type="SUPFAM" id="SSF52172">
    <property type="entry name" value="CheY-like"/>
    <property type="match status" value="1"/>
</dbReference>
<evidence type="ECO:0000256" key="2">
    <source>
        <dbReference type="ARBA" id="ARBA00023125"/>
    </source>
</evidence>
<proteinExistence type="predicted"/>
<dbReference type="RefSeq" id="WP_203760330.1">
    <property type="nucleotide sequence ID" value="NZ_BAAABO010000025.1"/>
</dbReference>
<keyword evidence="2 5" id="KW-0238">DNA-binding</keyword>
<feature type="domain" description="HTH luxR-type" evidence="4">
    <location>
        <begin position="142"/>
        <end position="207"/>
    </location>
</feature>
<name>A0ABQ3XX98_9ACTN</name>
<dbReference type="EMBL" id="BOMI01000014">
    <property type="protein sequence ID" value="GID72376.1"/>
    <property type="molecule type" value="Genomic_DNA"/>
</dbReference>
<dbReference type="InterPro" id="IPR011006">
    <property type="entry name" value="CheY-like_superfamily"/>
</dbReference>
<evidence type="ECO:0000313" key="6">
    <source>
        <dbReference type="Proteomes" id="UP000609879"/>
    </source>
</evidence>
<evidence type="ECO:0000256" key="3">
    <source>
        <dbReference type="ARBA" id="ARBA00023163"/>
    </source>
</evidence>
<dbReference type="PANTHER" id="PTHR44688:SF16">
    <property type="entry name" value="DNA-BINDING TRANSCRIPTIONAL ACTIVATOR DEVR_DOSR"/>
    <property type="match status" value="1"/>
</dbReference>
<dbReference type="InterPro" id="IPR000792">
    <property type="entry name" value="Tscrpt_reg_LuxR_C"/>
</dbReference>
<dbReference type="PANTHER" id="PTHR44688">
    <property type="entry name" value="DNA-BINDING TRANSCRIPTIONAL ACTIVATOR DEVR_DOSR"/>
    <property type="match status" value="1"/>
</dbReference>
<dbReference type="Gene3D" id="3.40.50.2300">
    <property type="match status" value="1"/>
</dbReference>
<organism evidence="5 6">
    <name type="scientific">Paractinoplanes deccanensis</name>
    <dbReference type="NCBI Taxonomy" id="113561"/>
    <lineage>
        <taxon>Bacteria</taxon>
        <taxon>Bacillati</taxon>
        <taxon>Actinomycetota</taxon>
        <taxon>Actinomycetes</taxon>
        <taxon>Micromonosporales</taxon>
        <taxon>Micromonosporaceae</taxon>
        <taxon>Paractinoplanes</taxon>
    </lineage>
</organism>
<evidence type="ECO:0000259" key="4">
    <source>
        <dbReference type="PROSITE" id="PS50043"/>
    </source>
</evidence>
<keyword evidence="6" id="KW-1185">Reference proteome</keyword>
<evidence type="ECO:0000256" key="1">
    <source>
        <dbReference type="ARBA" id="ARBA00023015"/>
    </source>
</evidence>
<keyword evidence="3" id="KW-0804">Transcription</keyword>
<gene>
    <name evidence="5" type="ORF">Ade02nite_10170</name>
</gene>
<dbReference type="GO" id="GO:0003677">
    <property type="term" value="F:DNA binding"/>
    <property type="evidence" value="ECO:0007669"/>
    <property type="project" value="UniProtKB-KW"/>
</dbReference>